<comment type="caution">
    <text evidence="1">The sequence shown here is derived from an EMBL/GenBank/DDBJ whole genome shotgun (WGS) entry which is preliminary data.</text>
</comment>
<dbReference type="Proteomes" id="UP000326340">
    <property type="component" value="Unassembled WGS sequence"/>
</dbReference>
<reference evidence="1 2" key="1">
    <citation type="journal article" date="2019" name="Sci. Rep.">
        <title>Colletotrichum shisoi sp. nov., an anthracnose pathogen of Perilla frutescens in Japan: molecular phylogenetic, morphological and genomic evidence.</title>
        <authorList>
            <person name="Gan P."/>
            <person name="Tsushima A."/>
            <person name="Hiroyama R."/>
            <person name="Narusaka M."/>
            <person name="Takano Y."/>
            <person name="Narusaka Y."/>
            <person name="Kawaradani M."/>
            <person name="Damm U."/>
            <person name="Shirasu K."/>
        </authorList>
    </citation>
    <scope>NUCLEOTIDE SEQUENCE [LARGE SCALE GENOMIC DNA]</scope>
    <source>
        <strain evidence="1 2">PG-2018a</strain>
    </source>
</reference>
<proteinExistence type="predicted"/>
<organism evidence="1 2">
    <name type="scientific">Colletotrichum shisoi</name>
    <dbReference type="NCBI Taxonomy" id="2078593"/>
    <lineage>
        <taxon>Eukaryota</taxon>
        <taxon>Fungi</taxon>
        <taxon>Dikarya</taxon>
        <taxon>Ascomycota</taxon>
        <taxon>Pezizomycotina</taxon>
        <taxon>Sordariomycetes</taxon>
        <taxon>Hypocreomycetidae</taxon>
        <taxon>Glomerellales</taxon>
        <taxon>Glomerellaceae</taxon>
        <taxon>Colletotrichum</taxon>
        <taxon>Colletotrichum destructivum species complex</taxon>
    </lineage>
</organism>
<sequence>MVFETPRTLGFGGSCASFTNLDLRQAGPGSATGLDVFASGYRNRSPLQHQKWRADLTRQQCIAVGICQCGTRLDPGCTAAHSWGQLSPTDEWRACGYNTASATPFYRSYGRAPTHDHIKDQPAWLGADGSVLSTMMDPFAYHSLPSFPCSSLSTASRL</sequence>
<evidence type="ECO:0000313" key="2">
    <source>
        <dbReference type="Proteomes" id="UP000326340"/>
    </source>
</evidence>
<gene>
    <name evidence="1" type="ORF">CSHISOI_07145</name>
</gene>
<protein>
    <submittedName>
        <fullName evidence="1">Uncharacterized protein</fullName>
    </submittedName>
</protein>
<dbReference type="AlphaFoldDB" id="A0A5Q4BNF6"/>
<dbReference type="EMBL" id="PUHP01000726">
    <property type="protein sequence ID" value="TQN68311.1"/>
    <property type="molecule type" value="Genomic_DNA"/>
</dbReference>
<accession>A0A5Q4BNF6</accession>
<name>A0A5Q4BNF6_9PEZI</name>
<evidence type="ECO:0000313" key="1">
    <source>
        <dbReference type="EMBL" id="TQN68311.1"/>
    </source>
</evidence>
<keyword evidence="2" id="KW-1185">Reference proteome</keyword>